<dbReference type="RefSeq" id="WP_094474147.1">
    <property type="nucleotide sequence ID" value="NZ_NOXT01000115.1"/>
</dbReference>
<dbReference type="Pfam" id="PF13692">
    <property type="entry name" value="Glyco_trans_1_4"/>
    <property type="match status" value="1"/>
</dbReference>
<name>A0A255YEI9_9SPHN</name>
<comment type="caution">
    <text evidence="2">The sequence shown here is derived from an EMBL/GenBank/DDBJ whole genome shotgun (WGS) entry which is preliminary data.</text>
</comment>
<feature type="domain" description="Glycosyltransferase subfamily 4-like N-terminal" evidence="1">
    <location>
        <begin position="46"/>
        <end position="144"/>
    </location>
</feature>
<reference evidence="2 3" key="1">
    <citation type="submission" date="2017-07" db="EMBL/GenBank/DDBJ databases">
        <title>Sandarakinorhabdus cyanobacteriorum sp. nov., a novel bacterium isolated from cyanobacterial aggregates in a eutrophic lake.</title>
        <authorList>
            <person name="Cai H."/>
        </authorList>
    </citation>
    <scope>NUCLEOTIDE SEQUENCE [LARGE SCALE GENOMIC DNA]</scope>
    <source>
        <strain evidence="2 3">TH057</strain>
    </source>
</reference>
<evidence type="ECO:0000259" key="1">
    <source>
        <dbReference type="Pfam" id="PF13439"/>
    </source>
</evidence>
<dbReference type="SUPFAM" id="SSF53756">
    <property type="entry name" value="UDP-Glycosyltransferase/glycogen phosphorylase"/>
    <property type="match status" value="1"/>
</dbReference>
<dbReference type="OrthoDB" id="9806708at2"/>
<dbReference type="InterPro" id="IPR028098">
    <property type="entry name" value="Glyco_trans_4-like_N"/>
</dbReference>
<evidence type="ECO:0000313" key="2">
    <source>
        <dbReference type="EMBL" id="OYQ27094.1"/>
    </source>
</evidence>
<dbReference type="Gene3D" id="3.40.50.2000">
    <property type="entry name" value="Glycogen Phosphorylase B"/>
    <property type="match status" value="2"/>
</dbReference>
<gene>
    <name evidence="2" type="ORF">CHU93_11325</name>
</gene>
<dbReference type="CDD" id="cd03801">
    <property type="entry name" value="GT4_PimA-like"/>
    <property type="match status" value="1"/>
</dbReference>
<dbReference type="Pfam" id="PF13439">
    <property type="entry name" value="Glyco_transf_4"/>
    <property type="match status" value="1"/>
</dbReference>
<organism evidence="2 3">
    <name type="scientific">Sandarakinorhabdus cyanobacteriorum</name>
    <dbReference type="NCBI Taxonomy" id="1981098"/>
    <lineage>
        <taxon>Bacteria</taxon>
        <taxon>Pseudomonadati</taxon>
        <taxon>Pseudomonadota</taxon>
        <taxon>Alphaproteobacteria</taxon>
        <taxon>Sphingomonadales</taxon>
        <taxon>Sphingosinicellaceae</taxon>
        <taxon>Sandarakinorhabdus</taxon>
    </lineage>
</organism>
<protein>
    <recommendedName>
        <fullName evidence="1">Glycosyltransferase subfamily 4-like N-terminal domain-containing protein</fullName>
    </recommendedName>
</protein>
<dbReference type="AlphaFoldDB" id="A0A255YEI9"/>
<sequence>MRPRVVHLLDDFALGGVTRGLAIFNSPEVQAVADCRVQDIAPDAMLAPRLDADVIIIHFPPNWQRLALLASLRRRNPHARIIHVEHSYTGAGEALKVRRTGRFRLMLKLAFRLVDHVVCVSRGQANWLQGVTGLAADRISAIHPYSDNPGLATMALPQPGDRLRIGAYGRFCEQKGFEDLIRAMQAGALPHCDLVIGGFGELEPIYRRLADGNPHIHFAGKISNVAGFLAGVDVVALPSRWEAYGQVANEAREAGRPILVAPVDGLPEQVGDAGLVVDFNNHAGLALAIAGLTPARLAAMGEAGRAATQGCGAARAAQWAALISRLVAGA</sequence>
<dbReference type="PANTHER" id="PTHR12526">
    <property type="entry name" value="GLYCOSYLTRANSFERASE"/>
    <property type="match status" value="1"/>
</dbReference>
<accession>A0A255YEI9</accession>
<dbReference type="PANTHER" id="PTHR12526:SF630">
    <property type="entry name" value="GLYCOSYLTRANSFERASE"/>
    <property type="match status" value="1"/>
</dbReference>
<evidence type="ECO:0000313" key="3">
    <source>
        <dbReference type="Proteomes" id="UP000216991"/>
    </source>
</evidence>
<dbReference type="GO" id="GO:0016757">
    <property type="term" value="F:glycosyltransferase activity"/>
    <property type="evidence" value="ECO:0007669"/>
    <property type="project" value="UniProtKB-ARBA"/>
</dbReference>
<dbReference type="EMBL" id="NOXT01000115">
    <property type="protein sequence ID" value="OYQ27094.1"/>
    <property type="molecule type" value="Genomic_DNA"/>
</dbReference>
<keyword evidence="3" id="KW-1185">Reference proteome</keyword>
<dbReference type="Proteomes" id="UP000216991">
    <property type="component" value="Unassembled WGS sequence"/>
</dbReference>
<proteinExistence type="predicted"/>